<evidence type="ECO:0000313" key="1">
    <source>
        <dbReference type="EMBL" id="NFV25195.1"/>
    </source>
</evidence>
<dbReference type="EMBL" id="SXFB01000002">
    <property type="protein sequence ID" value="NFV25195.1"/>
    <property type="molecule type" value="Genomic_DNA"/>
</dbReference>
<protein>
    <submittedName>
        <fullName evidence="1">Uncharacterized protein</fullName>
    </submittedName>
</protein>
<name>A0A6B4JKB5_CLOBO</name>
<sequence length="151" mass="17759">MNDIEKTIYNFFNKLREGKYGAILENNKSAYVKNDEIDVLIDIILANSPVRIKTTNDTLVIHNLDKRVTEYKGIENMLTSEYYFRRFLDDCFCGTLLIRKDLTQKEFEDDDFIDSEEFYKYCDSTIDFKIINNSIADILLRGGKRLLLEVL</sequence>
<dbReference type="Proteomes" id="UP000486903">
    <property type="component" value="Unassembled WGS sequence"/>
</dbReference>
<dbReference type="AlphaFoldDB" id="A0A6B4JKB5"/>
<comment type="caution">
    <text evidence="1">The sequence shown here is derived from an EMBL/GenBank/DDBJ whole genome shotgun (WGS) entry which is preliminary data.</text>
</comment>
<reference evidence="1 2" key="1">
    <citation type="submission" date="2019-04" db="EMBL/GenBank/DDBJ databases">
        <title>Genome sequencing of Clostridium botulinum Groups I-IV and Clostridium butyricum.</title>
        <authorList>
            <person name="Brunt J."/>
            <person name="Van Vliet A.H.M."/>
            <person name="Stringer S.C."/>
            <person name="Carter A.T."/>
            <person name="Peck M.W."/>
        </authorList>
    </citation>
    <scope>NUCLEOTIDE SEQUENCE [LARGE SCALE GENOMIC DNA]</scope>
    <source>
        <strain evidence="1 2">BL81</strain>
    </source>
</reference>
<organism evidence="1 2">
    <name type="scientific">Clostridium botulinum</name>
    <dbReference type="NCBI Taxonomy" id="1491"/>
    <lineage>
        <taxon>Bacteria</taxon>
        <taxon>Bacillati</taxon>
        <taxon>Bacillota</taxon>
        <taxon>Clostridia</taxon>
        <taxon>Eubacteriales</taxon>
        <taxon>Clostridiaceae</taxon>
        <taxon>Clostridium</taxon>
    </lineage>
</organism>
<proteinExistence type="predicted"/>
<dbReference type="RefSeq" id="WP_003370417.1">
    <property type="nucleotide sequence ID" value="NZ_JACBBA010000002.1"/>
</dbReference>
<gene>
    <name evidence="1" type="ORF">FDG31_03280</name>
</gene>
<evidence type="ECO:0000313" key="2">
    <source>
        <dbReference type="Proteomes" id="UP000486903"/>
    </source>
</evidence>
<accession>A0A6B4JKB5</accession>